<evidence type="ECO:0000313" key="3">
    <source>
        <dbReference type="Proteomes" id="UP000030011"/>
    </source>
</evidence>
<dbReference type="InterPro" id="IPR050248">
    <property type="entry name" value="Polysacc_deacetylase_ArnD"/>
</dbReference>
<dbReference type="Pfam" id="PF01522">
    <property type="entry name" value="Polysacc_deac_1"/>
    <property type="match status" value="1"/>
</dbReference>
<dbReference type="InterPro" id="IPR002509">
    <property type="entry name" value="NODB_dom"/>
</dbReference>
<feature type="domain" description="NodB homology" evidence="1">
    <location>
        <begin position="38"/>
        <end position="232"/>
    </location>
</feature>
<organism evidence="2 3">
    <name type="scientific">Knoellia subterranea KCTC 19937</name>
    <dbReference type="NCBI Taxonomy" id="1385521"/>
    <lineage>
        <taxon>Bacteria</taxon>
        <taxon>Bacillati</taxon>
        <taxon>Actinomycetota</taxon>
        <taxon>Actinomycetes</taxon>
        <taxon>Micrococcales</taxon>
        <taxon>Intrasporangiaceae</taxon>
        <taxon>Knoellia</taxon>
    </lineage>
</organism>
<name>A0A0A0JSY7_9MICO</name>
<dbReference type="SUPFAM" id="SSF88713">
    <property type="entry name" value="Glycoside hydrolase/deacetylase"/>
    <property type="match status" value="1"/>
</dbReference>
<proteinExistence type="predicted"/>
<dbReference type="eggNOG" id="COG0726">
    <property type="taxonomic scope" value="Bacteria"/>
</dbReference>
<dbReference type="GO" id="GO:0016810">
    <property type="term" value="F:hydrolase activity, acting on carbon-nitrogen (but not peptide) bonds"/>
    <property type="evidence" value="ECO:0007669"/>
    <property type="project" value="InterPro"/>
</dbReference>
<dbReference type="EMBL" id="AVPK01000002">
    <property type="protein sequence ID" value="KGN38761.1"/>
    <property type="molecule type" value="Genomic_DNA"/>
</dbReference>
<sequence>MGEMAVPTRRELIEEFDGARPTAFGLDVPGVVGACRDGAVALTFDACGGPGKGSAVDHDLLATLRRLAVPATLFLNTRWIEANRGFAHELADDPLFELANHGHRHRPLTVRERTAYGIHGTRDVGEVVDEIEAATPWFLERTGARPRWFRPGTAHVDTVAATIARRLGQPVAGFSVNADSGATASRGAIVRAMAGVKPGDVVIGHFNRPDGATSEGMSRALPRLIDRGVRFTHLTIS</sequence>
<evidence type="ECO:0000313" key="2">
    <source>
        <dbReference type="EMBL" id="KGN38761.1"/>
    </source>
</evidence>
<reference evidence="2 3" key="1">
    <citation type="submission" date="2013-08" db="EMBL/GenBank/DDBJ databases">
        <title>The genome sequence of Knoellia subterranea.</title>
        <authorList>
            <person name="Zhu W."/>
            <person name="Wang G."/>
        </authorList>
    </citation>
    <scope>NUCLEOTIDE SEQUENCE [LARGE SCALE GENOMIC DNA]</scope>
    <source>
        <strain evidence="2 3">KCTC 19937</strain>
    </source>
</reference>
<dbReference type="PANTHER" id="PTHR10587">
    <property type="entry name" value="GLYCOSYL TRANSFERASE-RELATED"/>
    <property type="match status" value="1"/>
</dbReference>
<dbReference type="PROSITE" id="PS51677">
    <property type="entry name" value="NODB"/>
    <property type="match status" value="1"/>
</dbReference>
<evidence type="ECO:0000259" key="1">
    <source>
        <dbReference type="PROSITE" id="PS51677"/>
    </source>
</evidence>
<dbReference type="Gene3D" id="3.20.20.370">
    <property type="entry name" value="Glycoside hydrolase/deacetylase"/>
    <property type="match status" value="1"/>
</dbReference>
<dbReference type="PANTHER" id="PTHR10587:SF134">
    <property type="entry name" value="SECRETED PROTEIN"/>
    <property type="match status" value="1"/>
</dbReference>
<gene>
    <name evidence="2" type="ORF">N803_08520</name>
</gene>
<dbReference type="InterPro" id="IPR011330">
    <property type="entry name" value="Glyco_hydro/deAcase_b/a-brl"/>
</dbReference>
<protein>
    <submittedName>
        <fullName evidence="2">Polysaccharide deacetylase</fullName>
    </submittedName>
</protein>
<dbReference type="STRING" id="1385521.N803_08520"/>
<comment type="caution">
    <text evidence="2">The sequence shown here is derived from an EMBL/GenBank/DDBJ whole genome shotgun (WGS) entry which is preliminary data.</text>
</comment>
<dbReference type="Proteomes" id="UP000030011">
    <property type="component" value="Unassembled WGS sequence"/>
</dbReference>
<accession>A0A0A0JSY7</accession>
<dbReference type="GO" id="GO:0005975">
    <property type="term" value="P:carbohydrate metabolic process"/>
    <property type="evidence" value="ECO:0007669"/>
    <property type="project" value="InterPro"/>
</dbReference>
<dbReference type="AlphaFoldDB" id="A0A0A0JSY7"/>
<keyword evidence="3" id="KW-1185">Reference proteome</keyword>